<dbReference type="Gene3D" id="1.20.58.1290">
    <property type="entry name" value="CarD-like, C-terminal domain"/>
    <property type="match status" value="1"/>
</dbReference>
<dbReference type="PaxDb" id="610130-Closa_0702"/>
<dbReference type="RefSeq" id="WP_013271423.1">
    <property type="nucleotide sequence ID" value="NC_014376.1"/>
</dbReference>
<dbReference type="Proteomes" id="UP000001662">
    <property type="component" value="Chromosome"/>
</dbReference>
<dbReference type="STRING" id="610130.Closa_0702"/>
<dbReference type="SUPFAM" id="SSF141259">
    <property type="entry name" value="CarD-like"/>
    <property type="match status" value="1"/>
</dbReference>
<dbReference type="InterPro" id="IPR003711">
    <property type="entry name" value="CarD-like/TRCF_RID"/>
</dbReference>
<dbReference type="Gene3D" id="2.40.10.170">
    <property type="match status" value="1"/>
</dbReference>
<name>D9R5C2_LACSW</name>
<sequence>MYQVGDNIVFGSKGICRVEHVGVLEIADMPRNKMYYTLNPYFIKGSKFYTPVDNDKVIMRPVIPKDEAMKLIDDIKNIDSLWVADEKRRESEYKEAMKRCDCRELVKIIKTIYFRKQSRLKDGKKLTTIDTKYFKLAEENFYGELAISLNMDVKAVKEFVRTRVKKLVIE</sequence>
<evidence type="ECO:0000313" key="3">
    <source>
        <dbReference type="Proteomes" id="UP000001662"/>
    </source>
</evidence>
<evidence type="ECO:0000259" key="1">
    <source>
        <dbReference type="SMART" id="SM01058"/>
    </source>
</evidence>
<dbReference type="EMBL" id="CP002109">
    <property type="protein sequence ID" value="ADL03328.1"/>
    <property type="molecule type" value="Genomic_DNA"/>
</dbReference>
<feature type="domain" description="CarD-like/TRCF RNAP-interacting" evidence="1">
    <location>
        <begin position="1"/>
        <end position="113"/>
    </location>
</feature>
<gene>
    <name evidence="2" type="ordered locus">Closa_0702</name>
</gene>
<dbReference type="SMART" id="SM01058">
    <property type="entry name" value="CarD_TRCF"/>
    <property type="match status" value="1"/>
</dbReference>
<dbReference type="OrthoDB" id="9786074at2"/>
<proteinExistence type="predicted"/>
<dbReference type="Pfam" id="PF02559">
    <property type="entry name" value="CarD_TRCF_RID"/>
    <property type="match status" value="1"/>
</dbReference>
<reference evidence="2" key="1">
    <citation type="submission" date="2010-07" db="EMBL/GenBank/DDBJ databases">
        <title>Complete sequence of Clostridium saccharolyticum WM1.</title>
        <authorList>
            <consortium name="US DOE Joint Genome Institute"/>
            <person name="Lucas S."/>
            <person name="Copeland A."/>
            <person name="Lapidus A."/>
            <person name="Cheng J.-F."/>
            <person name="Bruce D."/>
            <person name="Goodwin L."/>
            <person name="Pitluck S."/>
            <person name="Chertkov O."/>
            <person name="Detter J.C."/>
            <person name="Han C."/>
            <person name="Tapia R."/>
            <person name="Land M."/>
            <person name="Hauser L."/>
            <person name="Chang Y.-J."/>
            <person name="Jeffries C."/>
            <person name="Kyrpides N."/>
            <person name="Ivanova N."/>
            <person name="Mikhailova N."/>
            <person name="Mouttaki H."/>
            <person name="Lin L."/>
            <person name="Zhou J."/>
            <person name="Hemme C.L."/>
            <person name="Woyke T."/>
        </authorList>
    </citation>
    <scope>NUCLEOTIDE SEQUENCE [LARGE SCALE GENOMIC DNA]</scope>
    <source>
        <strain evidence="2">WM1</strain>
    </source>
</reference>
<dbReference type="AlphaFoldDB" id="D9R5C2"/>
<accession>D9R5C2</accession>
<protein>
    <submittedName>
        <fullName evidence="2">Transcriptional regulator, CarD family</fullName>
    </submittedName>
</protein>
<organism evidence="2 3">
    <name type="scientific">Lacrimispora saccharolytica (strain ATCC 35040 / DSM 2544 / NRCC 2533 / WM1)</name>
    <name type="common">Clostridium saccharolyticum</name>
    <dbReference type="NCBI Taxonomy" id="610130"/>
    <lineage>
        <taxon>Bacteria</taxon>
        <taxon>Bacillati</taxon>
        <taxon>Bacillota</taxon>
        <taxon>Clostridia</taxon>
        <taxon>Lachnospirales</taxon>
        <taxon>Lachnospiraceae</taxon>
        <taxon>Lacrimispora</taxon>
    </lineage>
</organism>
<keyword evidence="3" id="KW-1185">Reference proteome</keyword>
<evidence type="ECO:0000313" key="2">
    <source>
        <dbReference type="EMBL" id="ADL03328.1"/>
    </source>
</evidence>
<dbReference type="InterPro" id="IPR042215">
    <property type="entry name" value="CarD-like_C"/>
</dbReference>
<dbReference type="InterPro" id="IPR036101">
    <property type="entry name" value="CarD-like/TRCF_RID_sf"/>
</dbReference>
<dbReference type="eggNOG" id="COG1329">
    <property type="taxonomic scope" value="Bacteria"/>
</dbReference>
<dbReference type="HOGENOM" id="CLU_048259_2_0_9"/>
<dbReference type="KEGG" id="csh:Closa_0702"/>